<feature type="transmembrane region" description="Helical" evidence="6">
    <location>
        <begin position="502"/>
        <end position="520"/>
    </location>
</feature>
<comment type="caution">
    <text evidence="8">The sequence shown here is derived from an EMBL/GenBank/DDBJ whole genome shotgun (WGS) entry which is preliminary data.</text>
</comment>
<accession>A0A8H6XPJ4</accession>
<proteinExistence type="predicted"/>
<evidence type="ECO:0000256" key="3">
    <source>
        <dbReference type="ARBA" id="ARBA00022989"/>
    </source>
</evidence>
<keyword evidence="3 6" id="KW-1133">Transmembrane helix</keyword>
<gene>
    <name evidence="8" type="ORF">MVEN_01708600</name>
</gene>
<organism evidence="8 9">
    <name type="scientific">Mycena venus</name>
    <dbReference type="NCBI Taxonomy" id="2733690"/>
    <lineage>
        <taxon>Eukaryota</taxon>
        <taxon>Fungi</taxon>
        <taxon>Dikarya</taxon>
        <taxon>Basidiomycota</taxon>
        <taxon>Agaricomycotina</taxon>
        <taxon>Agaricomycetes</taxon>
        <taxon>Agaricomycetidae</taxon>
        <taxon>Agaricales</taxon>
        <taxon>Marasmiineae</taxon>
        <taxon>Mycenaceae</taxon>
        <taxon>Mycena</taxon>
    </lineage>
</organism>
<keyword evidence="9" id="KW-1185">Reference proteome</keyword>
<feature type="transmembrane region" description="Helical" evidence="6">
    <location>
        <begin position="188"/>
        <end position="211"/>
    </location>
</feature>
<dbReference type="InterPro" id="IPR011701">
    <property type="entry name" value="MFS"/>
</dbReference>
<dbReference type="SUPFAM" id="SSF103473">
    <property type="entry name" value="MFS general substrate transporter"/>
    <property type="match status" value="1"/>
</dbReference>
<dbReference type="PANTHER" id="PTHR23502">
    <property type="entry name" value="MAJOR FACILITATOR SUPERFAMILY"/>
    <property type="match status" value="1"/>
</dbReference>
<evidence type="ECO:0000313" key="9">
    <source>
        <dbReference type="Proteomes" id="UP000620124"/>
    </source>
</evidence>
<evidence type="ECO:0000256" key="2">
    <source>
        <dbReference type="ARBA" id="ARBA00022692"/>
    </source>
</evidence>
<keyword evidence="4 6" id="KW-0472">Membrane</keyword>
<dbReference type="GO" id="GO:0005886">
    <property type="term" value="C:plasma membrane"/>
    <property type="evidence" value="ECO:0007669"/>
    <property type="project" value="TreeGrafter"/>
</dbReference>
<dbReference type="PANTHER" id="PTHR23502:SF5">
    <property type="entry name" value="QUINIDINE RESISTANCE PROTEIN 3"/>
    <property type="match status" value="1"/>
</dbReference>
<feature type="transmembrane region" description="Helical" evidence="6">
    <location>
        <begin position="360"/>
        <end position="380"/>
    </location>
</feature>
<name>A0A8H6XPJ4_9AGAR</name>
<feature type="transmembrane region" description="Helical" evidence="6">
    <location>
        <begin position="150"/>
        <end position="176"/>
    </location>
</feature>
<feature type="transmembrane region" description="Helical" evidence="6">
    <location>
        <begin position="434"/>
        <end position="459"/>
    </location>
</feature>
<sequence>MSTPIPTDASDTSHSRPTASLGVNLKSHSVPQLHKAFDIEHMPVEGGDDPRAWSSFHKNIVLALIASASMIAGLAISIQNPAIADMEADLPATASQISLSLSLFIALQGIMPLFWSAISEVKGRKLVYVVSIAILTAGCVVVAISKTIELVIVFRCIQATGSSAVGAIGAATLADIYDPVERGTKMGIYYIAPLLGPSLAPIMGGVLTTAFNWRAPFWFLTAVSGLSCVSIFLFLKDTFRKERSLTYQNLLNTRIKSRARSTMSSRTATIVEKEPPPHTDPEKQTGPDPSLSSSPVIADVALPEIKLTLRDVNPVKPLWLVVRRMNNLIILFASGLMFAFSFVVSFTASRTLSSAYGYNALKVGLVLLSFGLGNLVGSVVGGRWSDMKLAHLKAANGGVSYPEQMRLRTTKIGLIFLPPSVLAFGWVSEKHVHVSAMCVFLFLSGFFMVCAYTSTLAYIVDANNGRSATAVAANSAFRGIGAFVATEIAVPLQDSVGDGWHYTIWTGLLIIVGLLVWLVVQKGGAWREAAEKREQGGLRIANNPGSILAFKYQDLKM</sequence>
<dbReference type="OrthoDB" id="2585655at2759"/>
<comment type="subcellular location">
    <subcellularLocation>
        <location evidence="1">Membrane</location>
        <topology evidence="1">Multi-pass membrane protein</topology>
    </subcellularLocation>
</comment>
<dbReference type="PROSITE" id="PS50850">
    <property type="entry name" value="MFS"/>
    <property type="match status" value="1"/>
</dbReference>
<feature type="transmembrane region" description="Helical" evidence="6">
    <location>
        <begin position="60"/>
        <end position="78"/>
    </location>
</feature>
<evidence type="ECO:0000313" key="8">
    <source>
        <dbReference type="EMBL" id="KAF7344182.1"/>
    </source>
</evidence>
<evidence type="ECO:0000256" key="5">
    <source>
        <dbReference type="SAM" id="MobiDB-lite"/>
    </source>
</evidence>
<feature type="region of interest" description="Disordered" evidence="5">
    <location>
        <begin position="261"/>
        <end position="295"/>
    </location>
</feature>
<evidence type="ECO:0000256" key="4">
    <source>
        <dbReference type="ARBA" id="ARBA00023136"/>
    </source>
</evidence>
<dbReference type="GO" id="GO:0022857">
    <property type="term" value="F:transmembrane transporter activity"/>
    <property type="evidence" value="ECO:0007669"/>
    <property type="project" value="InterPro"/>
</dbReference>
<feature type="transmembrane region" description="Helical" evidence="6">
    <location>
        <begin position="90"/>
        <end position="114"/>
    </location>
</feature>
<feature type="transmembrane region" description="Helical" evidence="6">
    <location>
        <begin position="217"/>
        <end position="235"/>
    </location>
</feature>
<feature type="transmembrane region" description="Helical" evidence="6">
    <location>
        <begin position="328"/>
        <end position="348"/>
    </location>
</feature>
<feature type="domain" description="Major facilitator superfamily (MFS) profile" evidence="7">
    <location>
        <begin position="61"/>
        <end position="524"/>
    </location>
</feature>
<dbReference type="Gene3D" id="1.20.1720.10">
    <property type="entry name" value="Multidrug resistance protein D"/>
    <property type="match status" value="1"/>
</dbReference>
<evidence type="ECO:0000259" key="7">
    <source>
        <dbReference type="PROSITE" id="PS50850"/>
    </source>
</evidence>
<dbReference type="InterPro" id="IPR020846">
    <property type="entry name" value="MFS_dom"/>
</dbReference>
<keyword evidence="2 6" id="KW-0812">Transmembrane</keyword>
<reference evidence="8" key="1">
    <citation type="submission" date="2020-05" db="EMBL/GenBank/DDBJ databases">
        <title>Mycena genomes resolve the evolution of fungal bioluminescence.</title>
        <authorList>
            <person name="Tsai I.J."/>
        </authorList>
    </citation>
    <scope>NUCLEOTIDE SEQUENCE</scope>
    <source>
        <strain evidence="8">CCC161011</strain>
    </source>
</reference>
<dbReference type="EMBL" id="JACAZI010000015">
    <property type="protein sequence ID" value="KAF7344182.1"/>
    <property type="molecule type" value="Genomic_DNA"/>
</dbReference>
<dbReference type="Pfam" id="PF07690">
    <property type="entry name" value="MFS_1"/>
    <property type="match status" value="1"/>
</dbReference>
<evidence type="ECO:0000256" key="6">
    <source>
        <dbReference type="SAM" id="Phobius"/>
    </source>
</evidence>
<protein>
    <submittedName>
        <fullName evidence="8">Vacuolar DHA amino acid exporter</fullName>
    </submittedName>
</protein>
<dbReference type="AlphaFoldDB" id="A0A8H6XPJ4"/>
<evidence type="ECO:0000256" key="1">
    <source>
        <dbReference type="ARBA" id="ARBA00004141"/>
    </source>
</evidence>
<feature type="compositionally biased region" description="Basic and acidic residues" evidence="5">
    <location>
        <begin position="271"/>
        <end position="285"/>
    </location>
</feature>
<dbReference type="Proteomes" id="UP000620124">
    <property type="component" value="Unassembled WGS sequence"/>
</dbReference>
<feature type="transmembrane region" description="Helical" evidence="6">
    <location>
        <begin position="126"/>
        <end position="144"/>
    </location>
</feature>
<dbReference type="InterPro" id="IPR036259">
    <property type="entry name" value="MFS_trans_sf"/>
</dbReference>
<dbReference type="Gene3D" id="1.20.1250.20">
    <property type="entry name" value="MFS general substrate transporter like domains"/>
    <property type="match status" value="1"/>
</dbReference>